<evidence type="ECO:0000313" key="2">
    <source>
        <dbReference type="EMBL" id="ORD95482.1"/>
    </source>
</evidence>
<organism evidence="2 3">
    <name type="scientific">Hepatospora eriocheir</name>
    <dbReference type="NCBI Taxonomy" id="1081669"/>
    <lineage>
        <taxon>Eukaryota</taxon>
        <taxon>Fungi</taxon>
        <taxon>Fungi incertae sedis</taxon>
        <taxon>Microsporidia</taxon>
        <taxon>Hepatosporidae</taxon>
        <taxon>Hepatospora</taxon>
    </lineage>
</organism>
<keyword evidence="1" id="KW-0472">Membrane</keyword>
<evidence type="ECO:0000256" key="1">
    <source>
        <dbReference type="SAM" id="Phobius"/>
    </source>
</evidence>
<keyword evidence="1" id="KW-1133">Transmembrane helix</keyword>
<accession>A0A1X0Q6W7</accession>
<gene>
    <name evidence="2" type="ORF">A0H76_779</name>
</gene>
<proteinExistence type="predicted"/>
<reference evidence="2 3" key="1">
    <citation type="journal article" date="2017" name="Environ. Microbiol.">
        <title>Decay of the glycolytic pathway and adaptation to intranuclear parasitism within Enterocytozoonidae microsporidia.</title>
        <authorList>
            <person name="Wiredu Boakye D."/>
            <person name="Jaroenlak P."/>
            <person name="Prachumwat A."/>
            <person name="Williams T.A."/>
            <person name="Bateman K.S."/>
            <person name="Itsathitphaisarn O."/>
            <person name="Sritunyalucksana K."/>
            <person name="Paszkiewicz K.H."/>
            <person name="Moore K.A."/>
            <person name="Stentiford G.D."/>
            <person name="Williams B.A."/>
        </authorList>
    </citation>
    <scope>NUCLEOTIDE SEQUENCE [LARGE SCALE GENOMIC DNA]</scope>
    <source>
        <strain evidence="3">canceri</strain>
    </source>
</reference>
<dbReference type="AlphaFoldDB" id="A0A1X0Q6W7"/>
<dbReference type="EMBL" id="LTAI01001375">
    <property type="protein sequence ID" value="ORD95482.1"/>
    <property type="molecule type" value="Genomic_DNA"/>
</dbReference>
<dbReference type="VEuPathDB" id="MicrosporidiaDB:A0H76_779"/>
<comment type="caution">
    <text evidence="2">The sequence shown here is derived from an EMBL/GenBank/DDBJ whole genome shotgun (WGS) entry which is preliminary data.</text>
</comment>
<keyword evidence="1" id="KW-0812">Transmembrane</keyword>
<evidence type="ECO:0000313" key="3">
    <source>
        <dbReference type="Proteomes" id="UP000192501"/>
    </source>
</evidence>
<name>A0A1X0Q6W7_9MICR</name>
<feature type="transmembrane region" description="Helical" evidence="1">
    <location>
        <begin position="47"/>
        <end position="68"/>
    </location>
</feature>
<protein>
    <submittedName>
        <fullName evidence="2">Uncharacterized protein</fullName>
    </submittedName>
</protein>
<sequence>MKIYIRLTNMILLWQKYSSTIRTILRNVWTIPINLKFFNKTYSINKFIIIIVMINVQSHLSIYFQILLKLLSVKIKN</sequence>
<dbReference type="Proteomes" id="UP000192501">
    <property type="component" value="Unassembled WGS sequence"/>
</dbReference>